<comment type="caution">
    <text evidence="1">The sequence shown here is derived from an EMBL/GenBank/DDBJ whole genome shotgun (WGS) entry which is preliminary data.</text>
</comment>
<accession>A0A4Y1ZED0</accession>
<proteinExistence type="predicted"/>
<sequence>MHCFLLCMLHVKGILRKIMNLVKFCGERRQNAPTSALLVEALL</sequence>
<evidence type="ECO:0000313" key="1">
    <source>
        <dbReference type="EMBL" id="GAY77455.1"/>
    </source>
</evidence>
<dbReference type="EMBL" id="BEXB01000026">
    <property type="protein sequence ID" value="GAY77455.1"/>
    <property type="molecule type" value="Genomic_DNA"/>
</dbReference>
<dbReference type="AlphaFoldDB" id="A0A4Y1ZED0"/>
<organism evidence="1 2">
    <name type="scientific">Sporolactobacillus inulinus</name>
    <dbReference type="NCBI Taxonomy" id="2078"/>
    <lineage>
        <taxon>Bacteria</taxon>
        <taxon>Bacillati</taxon>
        <taxon>Bacillota</taxon>
        <taxon>Bacilli</taxon>
        <taxon>Bacillales</taxon>
        <taxon>Sporolactobacillaceae</taxon>
        <taxon>Sporolactobacillus</taxon>
    </lineage>
</organism>
<dbReference type="Proteomes" id="UP000319716">
    <property type="component" value="Unassembled WGS sequence"/>
</dbReference>
<gene>
    <name evidence="1" type="ORF">NBRC111894_3009</name>
</gene>
<name>A0A4Y1ZED0_9BACL</name>
<evidence type="ECO:0000313" key="2">
    <source>
        <dbReference type="Proteomes" id="UP000319716"/>
    </source>
</evidence>
<protein>
    <submittedName>
        <fullName evidence="1">Uncharacterized protein</fullName>
    </submittedName>
</protein>
<reference evidence="1 2" key="1">
    <citation type="submission" date="2017-11" db="EMBL/GenBank/DDBJ databases">
        <title>Draft Genome Sequence of Sporolactobacillus inulinus NBRC 111894 Isolated from Koso, a Japanese Sugar-Vegetable Fermented Beverage.</title>
        <authorList>
            <person name="Chiou T.Y."/>
            <person name="Oshima K."/>
            <person name="Suda W."/>
            <person name="Hattori M."/>
            <person name="Takahashi T."/>
        </authorList>
    </citation>
    <scope>NUCLEOTIDE SEQUENCE [LARGE SCALE GENOMIC DNA]</scope>
    <source>
        <strain evidence="1 2">NBRC111894</strain>
    </source>
</reference>